<reference evidence="2 3" key="1">
    <citation type="journal article" date="2019" name="Front. Genet.">
        <title>Whole-Genome Sequencing of the Opportunistic Yeast Pathogen Candida inconspicua Uncovers Its Hybrid Origin.</title>
        <authorList>
            <person name="Mixao V."/>
            <person name="Hansen A.P."/>
            <person name="Saus E."/>
            <person name="Boekhout T."/>
            <person name="Lass-Florl C."/>
            <person name="Gabaldon T."/>
        </authorList>
    </citation>
    <scope>NUCLEOTIDE SEQUENCE [LARGE SCALE GENOMIC DNA]</scope>
    <source>
        <strain evidence="2 3">CBS 180</strain>
    </source>
</reference>
<dbReference type="EMBL" id="SELW01000247">
    <property type="protein sequence ID" value="TID29785.1"/>
    <property type="molecule type" value="Genomic_DNA"/>
</dbReference>
<gene>
    <name evidence="2" type="ORF">CANINC_001600</name>
</gene>
<organism evidence="2 3">
    <name type="scientific">Pichia inconspicua</name>
    <dbReference type="NCBI Taxonomy" id="52247"/>
    <lineage>
        <taxon>Eukaryota</taxon>
        <taxon>Fungi</taxon>
        <taxon>Dikarya</taxon>
        <taxon>Ascomycota</taxon>
        <taxon>Saccharomycotina</taxon>
        <taxon>Pichiomycetes</taxon>
        <taxon>Pichiales</taxon>
        <taxon>Pichiaceae</taxon>
        <taxon>Pichia</taxon>
    </lineage>
</organism>
<feature type="region of interest" description="Disordered" evidence="1">
    <location>
        <begin position="1"/>
        <end position="23"/>
    </location>
</feature>
<comment type="caution">
    <text evidence="2">The sequence shown here is derived from an EMBL/GenBank/DDBJ whole genome shotgun (WGS) entry which is preliminary data.</text>
</comment>
<proteinExistence type="predicted"/>
<accession>A0A4T0X3J9</accession>
<evidence type="ECO:0000256" key="1">
    <source>
        <dbReference type="SAM" id="MobiDB-lite"/>
    </source>
</evidence>
<evidence type="ECO:0000313" key="2">
    <source>
        <dbReference type="EMBL" id="TID29785.1"/>
    </source>
</evidence>
<sequence>MVAQTSESISNNENNNARNNSNEANGLEPVYETAFEDPVLPKVVLNFRSFIKDFKFPIILKSISDFPGWYGNTNFAFDCIGLKNVINKLIEAKINGRRIIYQTAEEQVIKSVLSLSVDTEKFTTSSASSAQDI</sequence>
<name>A0A4T0X3J9_9ASCO</name>
<evidence type="ECO:0000313" key="3">
    <source>
        <dbReference type="Proteomes" id="UP000307173"/>
    </source>
</evidence>
<protein>
    <submittedName>
        <fullName evidence="2">Uncharacterized protein</fullName>
    </submittedName>
</protein>
<dbReference type="Proteomes" id="UP000307173">
    <property type="component" value="Unassembled WGS sequence"/>
</dbReference>
<feature type="non-terminal residue" evidence="2">
    <location>
        <position position="133"/>
    </location>
</feature>
<dbReference type="AlphaFoldDB" id="A0A4T0X3J9"/>
<keyword evidence="3" id="KW-1185">Reference proteome</keyword>